<dbReference type="AlphaFoldDB" id="A0A517NH16"/>
<feature type="region of interest" description="Disordered" evidence="1">
    <location>
        <begin position="193"/>
        <end position="260"/>
    </location>
</feature>
<feature type="compositionally biased region" description="Polar residues" evidence="1">
    <location>
        <begin position="584"/>
        <end position="594"/>
    </location>
</feature>
<dbReference type="OrthoDB" id="288013at2"/>
<feature type="region of interest" description="Disordered" evidence="1">
    <location>
        <begin position="275"/>
        <end position="326"/>
    </location>
</feature>
<organism evidence="2 3">
    <name type="scientific">Rubripirellula lacrimiformis</name>
    <dbReference type="NCBI Taxonomy" id="1930273"/>
    <lineage>
        <taxon>Bacteria</taxon>
        <taxon>Pseudomonadati</taxon>
        <taxon>Planctomycetota</taxon>
        <taxon>Planctomycetia</taxon>
        <taxon>Pirellulales</taxon>
        <taxon>Pirellulaceae</taxon>
        <taxon>Rubripirellula</taxon>
    </lineage>
</organism>
<feature type="compositionally biased region" description="Basic and acidic residues" evidence="1">
    <location>
        <begin position="231"/>
        <end position="248"/>
    </location>
</feature>
<dbReference type="Proteomes" id="UP000318538">
    <property type="component" value="Chromosome"/>
</dbReference>
<protein>
    <submittedName>
        <fullName evidence="2">Uncharacterized protein</fullName>
    </submittedName>
</protein>
<feature type="compositionally biased region" description="Basic and acidic residues" evidence="1">
    <location>
        <begin position="209"/>
        <end position="221"/>
    </location>
</feature>
<feature type="compositionally biased region" description="Polar residues" evidence="1">
    <location>
        <begin position="295"/>
        <end position="313"/>
    </location>
</feature>
<proteinExistence type="predicted"/>
<evidence type="ECO:0000256" key="1">
    <source>
        <dbReference type="SAM" id="MobiDB-lite"/>
    </source>
</evidence>
<accession>A0A517NH16</accession>
<feature type="region of interest" description="Disordered" evidence="1">
    <location>
        <begin position="584"/>
        <end position="610"/>
    </location>
</feature>
<dbReference type="RefSeq" id="WP_145173039.1">
    <property type="nucleotide sequence ID" value="NZ_CP036525.1"/>
</dbReference>
<evidence type="ECO:0000313" key="2">
    <source>
        <dbReference type="EMBL" id="QDT06425.1"/>
    </source>
</evidence>
<dbReference type="KEGG" id="rlc:K227x_48350"/>
<sequence length="685" mass="72420">MHPSRRETQLAASILVFISLGILFGSPVAADDAVTFQPYTVYVVQEESHARCGPSPDDYQTDDLRHGQALQVYAESEDGWLGIRPPESSFSWIPAETIEVDASGDNGIVTEDRTVAWIGTNLGRARSYRWQVRLAKGEPVTIIGKSEREGPDGPQLWYRIVPPSGEFRWVHREQVVTTSEELVASIDRDAAQPEIMLSQAGPTTARSRPVADRPARSESAKMAKRTSSRQSRADRDEAAEVDSDRLTSEMRQVAQASGVSVVDVDSSMVTRSAIGSGLREDWQNSQRRTRPVEPTSATSEPMQNDSAAMQSPPSLRAGTDPEGESVGQTMKRKGLLASVAFLNRPKLLQIGTPAEPATVQTGAADNWVSGVGRRSTAMGSDAVAGSAPAIGPASHVATASLGTPMPQSAIGQASVASSPIQQASATQDWGTANLANQPSAVQQTSGALPLPAQNLVPAGGWNAAPQSNAKPMNVISADRIDAVRREVQGADIDRLTLVLSRLMAAQASGLETEPVAMAARQLASTSTDAATAQRARELSDRADQYRRIATRRDGSSMVQSSGDVTLAAGTESIPAASVALDLSGRTTPAPSTSIPADPGQPSIPASPASPSYGGQLVQVYSARPNSPPFALTDHTGRTIAYVTPMPGVNLRTHLNSRVTVVGNTGFLPGLNMPHVLASQAVRMVE</sequence>
<name>A0A517NH16_9BACT</name>
<dbReference type="EMBL" id="CP036525">
    <property type="protein sequence ID" value="QDT06425.1"/>
    <property type="molecule type" value="Genomic_DNA"/>
</dbReference>
<reference evidence="2 3" key="1">
    <citation type="submission" date="2019-02" db="EMBL/GenBank/DDBJ databases">
        <title>Deep-cultivation of Planctomycetes and their phenomic and genomic characterization uncovers novel biology.</title>
        <authorList>
            <person name="Wiegand S."/>
            <person name="Jogler M."/>
            <person name="Boedeker C."/>
            <person name="Pinto D."/>
            <person name="Vollmers J."/>
            <person name="Rivas-Marin E."/>
            <person name="Kohn T."/>
            <person name="Peeters S.H."/>
            <person name="Heuer A."/>
            <person name="Rast P."/>
            <person name="Oberbeckmann S."/>
            <person name="Bunk B."/>
            <person name="Jeske O."/>
            <person name="Meyerdierks A."/>
            <person name="Storesund J.E."/>
            <person name="Kallscheuer N."/>
            <person name="Luecker S."/>
            <person name="Lage O.M."/>
            <person name="Pohl T."/>
            <person name="Merkel B.J."/>
            <person name="Hornburger P."/>
            <person name="Mueller R.-W."/>
            <person name="Bruemmer F."/>
            <person name="Labrenz M."/>
            <person name="Spormann A.M."/>
            <person name="Op den Camp H."/>
            <person name="Overmann J."/>
            <person name="Amann R."/>
            <person name="Jetten M.S.M."/>
            <person name="Mascher T."/>
            <person name="Medema M.H."/>
            <person name="Devos D.P."/>
            <person name="Kaster A.-K."/>
            <person name="Ovreas L."/>
            <person name="Rohde M."/>
            <person name="Galperin M.Y."/>
            <person name="Jogler C."/>
        </authorList>
    </citation>
    <scope>NUCLEOTIDE SEQUENCE [LARGE SCALE GENOMIC DNA]</scope>
    <source>
        <strain evidence="2 3">K22_7</strain>
    </source>
</reference>
<evidence type="ECO:0000313" key="3">
    <source>
        <dbReference type="Proteomes" id="UP000318538"/>
    </source>
</evidence>
<gene>
    <name evidence="2" type="ORF">K227x_48350</name>
</gene>
<keyword evidence="3" id="KW-1185">Reference proteome</keyword>